<dbReference type="Gene3D" id="3.30.420.10">
    <property type="entry name" value="Ribonuclease H-like superfamily/Ribonuclease H"/>
    <property type="match status" value="1"/>
</dbReference>
<dbReference type="InterPro" id="IPR001584">
    <property type="entry name" value="Integrase_cat-core"/>
</dbReference>
<dbReference type="PROSITE" id="PS50994">
    <property type="entry name" value="INTEGRASE"/>
    <property type="match status" value="1"/>
</dbReference>
<evidence type="ECO:0000313" key="6">
    <source>
        <dbReference type="EMBL" id="BCE61113.1"/>
    </source>
</evidence>
<evidence type="ECO:0000313" key="10">
    <source>
        <dbReference type="EMBL" id="BCE95880.1"/>
    </source>
</evidence>
<reference evidence="2" key="1">
    <citation type="submission" date="2020-05" db="EMBL/GenBank/DDBJ databases">
        <title>Complete genome sequence of Bradyrhizobium diazoefficiens XF1 isolated from soybean nodule.</title>
        <authorList>
            <person name="Noda R."/>
            <person name="Kakizaki K."/>
            <person name="Minamisawa K."/>
        </authorList>
    </citation>
    <scope>NUCLEOTIDE SEQUENCE</scope>
    <source>
        <strain evidence="2">XF1</strain>
    </source>
</reference>
<reference evidence="3" key="3">
    <citation type="submission" date="2020-05" db="EMBL/GenBank/DDBJ databases">
        <title>Complete genome sequence of Bradyrhizobium diazoefficiens XF2 isolated from soybean nodule.</title>
        <authorList>
            <person name="Noda R."/>
            <person name="Kakizaki K."/>
            <person name="Minamisawa K."/>
        </authorList>
    </citation>
    <scope>NUCLEOTIDE SEQUENCE</scope>
    <source>
        <strain evidence="3">XF2</strain>
    </source>
</reference>
<dbReference type="EMBL" id="AP023093">
    <property type="protein sequence ID" value="BCE43563.1"/>
    <property type="molecule type" value="Genomic_DNA"/>
</dbReference>
<dbReference type="GO" id="GO:0015074">
    <property type="term" value="P:DNA integration"/>
    <property type="evidence" value="ECO:0007669"/>
    <property type="project" value="InterPro"/>
</dbReference>
<evidence type="ECO:0000313" key="9">
    <source>
        <dbReference type="EMBL" id="BCE87112.1"/>
    </source>
</evidence>
<protein>
    <recommendedName>
        <fullName evidence="1">Integrase catalytic domain-containing protein</fullName>
    </recommendedName>
</protein>
<dbReference type="InterPro" id="IPR012337">
    <property type="entry name" value="RNaseH-like_sf"/>
</dbReference>
<reference evidence="10" key="2">
    <citation type="submission" date="2020-05" db="EMBL/GenBank/DDBJ databases">
        <title>Complete genome sequence of Bradyrhizobium diazoefficiens XF10 isolated from soybean nodule.</title>
        <authorList>
            <person name="Noda R."/>
            <person name="Kakizaki K."/>
            <person name="Minamisawa K."/>
        </authorList>
    </citation>
    <scope>NUCLEOTIDE SEQUENCE</scope>
    <source>
        <strain evidence="10">XF10</strain>
    </source>
</reference>
<sequence>MADDLAEWLDQKGMQHVRGAPYHPQTQGKIERWHQTLKNRKRRSRPIRKGLAWGLQSVDQRVCKSLAGGMEAATTENYEVRPNDQLVDPGLRVTGCDRFERRFHPDVGLHAVDFAGGDERSYARP</sequence>
<reference evidence="8" key="8">
    <citation type="submission" date="2020-05" db="EMBL/GenBank/DDBJ databases">
        <title>Complete genome sequence of Bradyrhizobium diazoefficiens XF8 isolated from soybean nodule.</title>
        <authorList>
            <person name="Noda R."/>
            <person name="Kakizaki K."/>
            <person name="Minamisawa K."/>
        </authorList>
    </citation>
    <scope>NUCLEOTIDE SEQUENCE</scope>
    <source>
        <strain evidence="8">XF8</strain>
    </source>
</reference>
<feature type="domain" description="Integrase catalytic" evidence="1">
    <location>
        <begin position="1"/>
        <end position="90"/>
    </location>
</feature>
<dbReference type="EMBL" id="AP023092">
    <property type="protein sequence ID" value="BCE34878.1"/>
    <property type="molecule type" value="Genomic_DNA"/>
</dbReference>
<reference evidence="9" key="9">
    <citation type="submission" date="2020-05" db="EMBL/GenBank/DDBJ databases">
        <title>Complete genome sequence of Bradyrhizobium diazoefficiens XF9 isolated from soybean nodule.</title>
        <authorList>
            <person name="Noda R."/>
            <person name="Kakizaki K."/>
            <person name="Minamisawa K."/>
        </authorList>
    </citation>
    <scope>NUCLEOTIDE SEQUENCE</scope>
    <source>
        <strain evidence="9">XF9</strain>
    </source>
</reference>
<evidence type="ECO:0000313" key="5">
    <source>
        <dbReference type="EMBL" id="BCE52389.1"/>
    </source>
</evidence>
<evidence type="ECO:0000313" key="4">
    <source>
        <dbReference type="EMBL" id="BCE43563.1"/>
    </source>
</evidence>
<dbReference type="EMBL" id="AP023099">
    <property type="protein sequence ID" value="BCE95880.1"/>
    <property type="molecule type" value="Genomic_DNA"/>
</dbReference>
<dbReference type="GO" id="GO:0003676">
    <property type="term" value="F:nucleic acid binding"/>
    <property type="evidence" value="ECO:0007669"/>
    <property type="project" value="InterPro"/>
</dbReference>
<dbReference type="AlphaFoldDB" id="A0A809YA03"/>
<dbReference type="EMBL" id="AP023095">
    <property type="protein sequence ID" value="BCE61113.1"/>
    <property type="molecule type" value="Genomic_DNA"/>
</dbReference>
<proteinExistence type="predicted"/>
<evidence type="ECO:0000313" key="8">
    <source>
        <dbReference type="EMBL" id="BCE78488.1"/>
    </source>
</evidence>
<reference evidence="5" key="5">
    <citation type="submission" date="2020-05" db="EMBL/GenBank/DDBJ databases">
        <title>Complete genome sequence of Bradyrhizobium diazoefficiens XF4 isolated from soybean nodule.</title>
        <authorList>
            <person name="Noda R."/>
            <person name="Kakizaki K."/>
            <person name="Minamisawa K."/>
        </authorList>
    </citation>
    <scope>NUCLEOTIDE SEQUENCE</scope>
    <source>
        <strain evidence="5">XF4</strain>
    </source>
</reference>
<dbReference type="EMBL" id="AP023091">
    <property type="protein sequence ID" value="BCE26132.1"/>
    <property type="molecule type" value="Genomic_DNA"/>
</dbReference>
<organism evidence="3">
    <name type="scientific">Bradyrhizobium diazoefficiens</name>
    <dbReference type="NCBI Taxonomy" id="1355477"/>
    <lineage>
        <taxon>Bacteria</taxon>
        <taxon>Pseudomonadati</taxon>
        <taxon>Pseudomonadota</taxon>
        <taxon>Alphaproteobacteria</taxon>
        <taxon>Hyphomicrobiales</taxon>
        <taxon>Nitrobacteraceae</taxon>
        <taxon>Bradyrhizobium</taxon>
    </lineage>
</organism>
<dbReference type="EMBL" id="AP023096">
    <property type="protein sequence ID" value="BCE69797.1"/>
    <property type="molecule type" value="Genomic_DNA"/>
</dbReference>
<dbReference type="InterPro" id="IPR036397">
    <property type="entry name" value="RNaseH_sf"/>
</dbReference>
<reference evidence="6" key="6">
    <citation type="submission" date="2020-05" db="EMBL/GenBank/DDBJ databases">
        <title>Complete genome sequence of Bradyrhizobium diazoefficiens XF5 isolated from soybean nodule.</title>
        <authorList>
            <person name="Noda R."/>
            <person name="Kakizaki K."/>
            <person name="Minamisawa K."/>
        </authorList>
    </citation>
    <scope>NUCLEOTIDE SEQUENCE</scope>
    <source>
        <strain evidence="6">XF5</strain>
    </source>
</reference>
<evidence type="ECO:0000313" key="3">
    <source>
        <dbReference type="EMBL" id="BCE34878.1"/>
    </source>
</evidence>
<gene>
    <name evidence="10" type="ORF">XF10B_86780</name>
    <name evidence="2" type="ORF">XF1B_88130</name>
    <name evidence="3" type="ORF">XF2B_86470</name>
    <name evidence="4" type="ORF">XF3B_85940</name>
    <name evidence="5" type="ORF">XF4B_87380</name>
    <name evidence="6" type="ORF">XF5B_86250</name>
    <name evidence="7" type="ORF">XF6B_85960</name>
    <name evidence="8" type="ORF">XF8B_85990</name>
    <name evidence="9" type="ORF">XF9B_85330</name>
</gene>
<reference evidence="7" key="7">
    <citation type="submission" date="2020-05" db="EMBL/GenBank/DDBJ databases">
        <title>Complete genome sequence of Bradyrhizobium diazoefficiens XF6 isolated from soybean nodule.</title>
        <authorList>
            <person name="Noda R."/>
            <person name="Kakizaki K."/>
            <person name="Minamisawa K."/>
        </authorList>
    </citation>
    <scope>NUCLEOTIDE SEQUENCE</scope>
    <source>
        <strain evidence="7">XF6</strain>
    </source>
</reference>
<evidence type="ECO:0000259" key="1">
    <source>
        <dbReference type="PROSITE" id="PS50994"/>
    </source>
</evidence>
<dbReference type="EMBL" id="AP023094">
    <property type="protein sequence ID" value="BCE52389.1"/>
    <property type="molecule type" value="Genomic_DNA"/>
</dbReference>
<reference evidence="4" key="4">
    <citation type="submission" date="2020-05" db="EMBL/GenBank/DDBJ databases">
        <title>Complete genome sequence of Bradyrhizobium diazoefficiens XF3 isolated from soybean nodule.</title>
        <authorList>
            <person name="Noda R."/>
            <person name="Kakizaki K."/>
            <person name="Minamisawa K."/>
        </authorList>
    </citation>
    <scope>NUCLEOTIDE SEQUENCE</scope>
    <source>
        <strain evidence="4">XF3</strain>
    </source>
</reference>
<evidence type="ECO:0000313" key="2">
    <source>
        <dbReference type="EMBL" id="BCE26132.1"/>
    </source>
</evidence>
<dbReference type="SUPFAM" id="SSF53098">
    <property type="entry name" value="Ribonuclease H-like"/>
    <property type="match status" value="1"/>
</dbReference>
<accession>A0A809YA03</accession>
<dbReference type="EMBL" id="AP023097">
    <property type="protein sequence ID" value="BCE78488.1"/>
    <property type="molecule type" value="Genomic_DNA"/>
</dbReference>
<evidence type="ECO:0000313" key="7">
    <source>
        <dbReference type="EMBL" id="BCE69797.1"/>
    </source>
</evidence>
<dbReference type="EMBL" id="AP023098">
    <property type="protein sequence ID" value="BCE87112.1"/>
    <property type="molecule type" value="Genomic_DNA"/>
</dbReference>
<name>A0A809YA03_9BRAD</name>